<evidence type="ECO:0008006" key="4">
    <source>
        <dbReference type="Google" id="ProtNLM"/>
    </source>
</evidence>
<evidence type="ECO:0000313" key="3">
    <source>
        <dbReference type="Proteomes" id="UP000274100"/>
    </source>
</evidence>
<organism evidence="2 3">
    <name type="scientific">Moraxella cuniculi</name>
    <dbReference type="NCBI Taxonomy" id="34061"/>
    <lineage>
        <taxon>Bacteria</taxon>
        <taxon>Pseudomonadati</taxon>
        <taxon>Pseudomonadota</taxon>
        <taxon>Gammaproteobacteria</taxon>
        <taxon>Moraxellales</taxon>
        <taxon>Moraxellaceae</taxon>
        <taxon>Moraxella</taxon>
    </lineage>
</organism>
<dbReference type="KEGG" id="mcun:NCTC10297_01423"/>
<dbReference type="RefSeq" id="WP_126331053.1">
    <property type="nucleotide sequence ID" value="NZ_LR134343.1"/>
</dbReference>
<evidence type="ECO:0000256" key="1">
    <source>
        <dbReference type="SAM" id="SignalP"/>
    </source>
</evidence>
<protein>
    <recommendedName>
        <fullName evidence="4">Lipoprotein</fullName>
    </recommendedName>
</protein>
<feature type="signal peptide" evidence="1">
    <location>
        <begin position="1"/>
        <end position="22"/>
    </location>
</feature>
<dbReference type="OrthoDB" id="6695641at2"/>
<dbReference type="Proteomes" id="UP000274100">
    <property type="component" value="Chromosome"/>
</dbReference>
<accession>A0A3S4UL84</accession>
<dbReference type="PROSITE" id="PS51257">
    <property type="entry name" value="PROKAR_LIPOPROTEIN"/>
    <property type="match status" value="1"/>
</dbReference>
<keyword evidence="1" id="KW-0732">Signal</keyword>
<sequence>MKKSLFLLAICGVFLTACQSQNPNLNSARMDIYKSDESVQCGGGGISPEQMRSQLQNIVVYQMRKGQLNRAYPAVCGGATGSVNIYTIDKGQLAQAEQLGFAPFSEQ</sequence>
<dbReference type="EMBL" id="LR134343">
    <property type="protein sequence ID" value="VEG13458.1"/>
    <property type="molecule type" value="Genomic_DNA"/>
</dbReference>
<gene>
    <name evidence="2" type="ORF">NCTC10297_01423</name>
</gene>
<name>A0A3S4UL84_9GAMM</name>
<reference evidence="2 3" key="1">
    <citation type="submission" date="2018-12" db="EMBL/GenBank/DDBJ databases">
        <authorList>
            <consortium name="Pathogen Informatics"/>
        </authorList>
    </citation>
    <scope>NUCLEOTIDE SEQUENCE [LARGE SCALE GENOMIC DNA]</scope>
    <source>
        <strain evidence="2 3">NCTC10297</strain>
    </source>
</reference>
<proteinExistence type="predicted"/>
<feature type="chain" id="PRO_5018620338" description="Lipoprotein" evidence="1">
    <location>
        <begin position="23"/>
        <end position="107"/>
    </location>
</feature>
<evidence type="ECO:0000313" key="2">
    <source>
        <dbReference type="EMBL" id="VEG13458.1"/>
    </source>
</evidence>
<dbReference type="AlphaFoldDB" id="A0A3S4UL84"/>